<dbReference type="NCBIfam" id="NF047646">
    <property type="entry name" value="REP_Tyr_transpos"/>
    <property type="match status" value="1"/>
</dbReference>
<protein>
    <submittedName>
        <fullName evidence="2">Putative transposase</fullName>
    </submittedName>
</protein>
<dbReference type="EMBL" id="VLLA01000011">
    <property type="protein sequence ID" value="TWI68002.1"/>
    <property type="molecule type" value="Genomic_DNA"/>
</dbReference>
<dbReference type="OrthoDB" id="9794403at2"/>
<comment type="caution">
    <text evidence="2">The sequence shown here is derived from an EMBL/GenBank/DDBJ whole genome shotgun (WGS) entry which is preliminary data.</text>
</comment>
<reference evidence="2 3" key="1">
    <citation type="journal article" date="2015" name="Stand. Genomic Sci.">
        <title>Genomic Encyclopedia of Bacterial and Archaeal Type Strains, Phase III: the genomes of soil and plant-associated and newly described type strains.</title>
        <authorList>
            <person name="Whitman W.B."/>
            <person name="Woyke T."/>
            <person name="Klenk H.P."/>
            <person name="Zhou Y."/>
            <person name="Lilburn T.G."/>
            <person name="Beck B.J."/>
            <person name="De Vos P."/>
            <person name="Vandamme P."/>
            <person name="Eisen J.A."/>
            <person name="Garrity G."/>
            <person name="Hugenholtz P."/>
            <person name="Kyrpides N.C."/>
        </authorList>
    </citation>
    <scope>NUCLEOTIDE SEQUENCE [LARGE SCALE GENOMIC DNA]</scope>
    <source>
        <strain evidence="2 3">CGMCC 1.10948</strain>
    </source>
</reference>
<dbReference type="GO" id="GO:0004803">
    <property type="term" value="F:transposase activity"/>
    <property type="evidence" value="ECO:0007669"/>
    <property type="project" value="InterPro"/>
</dbReference>
<dbReference type="PANTHER" id="PTHR36966:SF1">
    <property type="entry name" value="REP-ASSOCIATED TYROSINE TRANSPOSASE"/>
    <property type="match status" value="1"/>
</dbReference>
<keyword evidence="3" id="KW-1185">Reference proteome</keyword>
<dbReference type="GO" id="GO:0043565">
    <property type="term" value="F:sequence-specific DNA binding"/>
    <property type="evidence" value="ECO:0007669"/>
    <property type="project" value="TreeGrafter"/>
</dbReference>
<dbReference type="PANTHER" id="PTHR36966">
    <property type="entry name" value="REP-ASSOCIATED TYROSINE TRANSPOSASE"/>
    <property type="match status" value="1"/>
</dbReference>
<feature type="domain" description="Transposase IS200-like" evidence="1">
    <location>
        <begin position="1"/>
        <end position="112"/>
    </location>
</feature>
<sequence length="158" mass="18223">MDDRRSSALVDNVAQLRAAFKTTRIEKPFTIDTIVILPDHLHVIMTLPENDSDFSGRWRRIKSLFTHRLVASGVPVVRNHRGEFGLWQRRFWEHTIRDDADFERCADYIHFNPVKHGLVASPIDWPYSSLHRYIRAGILPADWGGSGEITGNFGRRGE</sequence>
<dbReference type="GO" id="GO:0006313">
    <property type="term" value="P:DNA transposition"/>
    <property type="evidence" value="ECO:0007669"/>
    <property type="project" value="InterPro"/>
</dbReference>
<name>A0A562RG18_9BRAD</name>
<dbReference type="AlphaFoldDB" id="A0A562RG18"/>
<dbReference type="Proteomes" id="UP000316291">
    <property type="component" value="Unassembled WGS sequence"/>
</dbReference>
<gene>
    <name evidence="2" type="ORF">IQ16_04527</name>
</gene>
<dbReference type="SMART" id="SM01321">
    <property type="entry name" value="Y1_Tnp"/>
    <property type="match status" value="1"/>
</dbReference>
<dbReference type="SUPFAM" id="SSF143422">
    <property type="entry name" value="Transposase IS200-like"/>
    <property type="match status" value="1"/>
</dbReference>
<evidence type="ECO:0000313" key="3">
    <source>
        <dbReference type="Proteomes" id="UP000316291"/>
    </source>
</evidence>
<evidence type="ECO:0000259" key="1">
    <source>
        <dbReference type="SMART" id="SM01321"/>
    </source>
</evidence>
<proteinExistence type="predicted"/>
<dbReference type="InterPro" id="IPR036515">
    <property type="entry name" value="Transposase_17_sf"/>
</dbReference>
<evidence type="ECO:0000313" key="2">
    <source>
        <dbReference type="EMBL" id="TWI68002.1"/>
    </source>
</evidence>
<dbReference type="Gene3D" id="3.30.70.1290">
    <property type="entry name" value="Transposase IS200-like"/>
    <property type="match status" value="1"/>
</dbReference>
<organism evidence="2 3">
    <name type="scientific">Bradyrhizobium huanghuaihaiense</name>
    <dbReference type="NCBI Taxonomy" id="990078"/>
    <lineage>
        <taxon>Bacteria</taxon>
        <taxon>Pseudomonadati</taxon>
        <taxon>Pseudomonadota</taxon>
        <taxon>Alphaproteobacteria</taxon>
        <taxon>Hyphomicrobiales</taxon>
        <taxon>Nitrobacteraceae</taxon>
        <taxon>Bradyrhizobium</taxon>
    </lineage>
</organism>
<accession>A0A562RG18</accession>
<dbReference type="InterPro" id="IPR002686">
    <property type="entry name" value="Transposase_17"/>
</dbReference>
<dbReference type="InterPro" id="IPR052715">
    <property type="entry name" value="RAYT_transposase"/>
</dbReference>